<sequence length="142" mass="17002">MKTKSNNKTGIYLGCLLVCFVMSFATHAQQAQDLKNIVMFDPLFWKEQLKLKDAQCRSIQDINAEYYENLKKVFYDYPQDRSAMQTRAAQYLVQRSQKIWDIFHPNQRRKWKRMWDHNYAGRGKHTEELTSSLVKPPLLYQF</sequence>
<reference evidence="3" key="1">
    <citation type="journal article" date="2019" name="Int. J. Syst. Evol. Microbiol.">
        <title>The Global Catalogue of Microorganisms (GCM) 10K type strain sequencing project: providing services to taxonomists for standard genome sequencing and annotation.</title>
        <authorList>
            <consortium name="The Broad Institute Genomics Platform"/>
            <consortium name="The Broad Institute Genome Sequencing Center for Infectious Disease"/>
            <person name="Wu L."/>
            <person name="Ma J."/>
        </authorList>
    </citation>
    <scope>NUCLEOTIDE SEQUENCE [LARGE SCALE GENOMIC DNA]</scope>
    <source>
        <strain evidence="3">CCUG 58938</strain>
    </source>
</reference>
<evidence type="ECO:0000313" key="2">
    <source>
        <dbReference type="EMBL" id="MFD1000380.1"/>
    </source>
</evidence>
<proteinExistence type="predicted"/>
<gene>
    <name evidence="2" type="ORF">ACFQ21_13740</name>
</gene>
<evidence type="ECO:0000313" key="3">
    <source>
        <dbReference type="Proteomes" id="UP001597112"/>
    </source>
</evidence>
<comment type="caution">
    <text evidence="2">The sequence shown here is derived from an EMBL/GenBank/DDBJ whole genome shotgun (WGS) entry which is preliminary data.</text>
</comment>
<organism evidence="2 3">
    <name type="scientific">Ohtaekwangia kribbensis</name>
    <dbReference type="NCBI Taxonomy" id="688913"/>
    <lineage>
        <taxon>Bacteria</taxon>
        <taxon>Pseudomonadati</taxon>
        <taxon>Bacteroidota</taxon>
        <taxon>Cytophagia</taxon>
        <taxon>Cytophagales</taxon>
        <taxon>Fulvivirgaceae</taxon>
        <taxon>Ohtaekwangia</taxon>
    </lineage>
</organism>
<evidence type="ECO:0008006" key="4">
    <source>
        <dbReference type="Google" id="ProtNLM"/>
    </source>
</evidence>
<name>A0ABW3K4I7_9BACT</name>
<dbReference type="Proteomes" id="UP001597112">
    <property type="component" value="Unassembled WGS sequence"/>
</dbReference>
<dbReference type="RefSeq" id="WP_377579790.1">
    <property type="nucleotide sequence ID" value="NZ_JBHTKA010000004.1"/>
</dbReference>
<feature type="chain" id="PRO_5046047071" description="DUF1311 domain-containing protein" evidence="1">
    <location>
        <begin position="29"/>
        <end position="142"/>
    </location>
</feature>
<protein>
    <recommendedName>
        <fullName evidence="4">DUF1311 domain-containing protein</fullName>
    </recommendedName>
</protein>
<dbReference type="EMBL" id="JBHTKA010000004">
    <property type="protein sequence ID" value="MFD1000380.1"/>
    <property type="molecule type" value="Genomic_DNA"/>
</dbReference>
<feature type="signal peptide" evidence="1">
    <location>
        <begin position="1"/>
        <end position="28"/>
    </location>
</feature>
<evidence type="ECO:0000256" key="1">
    <source>
        <dbReference type="SAM" id="SignalP"/>
    </source>
</evidence>
<keyword evidence="3" id="KW-1185">Reference proteome</keyword>
<keyword evidence="1" id="KW-0732">Signal</keyword>
<accession>A0ABW3K4I7</accession>